<evidence type="ECO:0000313" key="2">
    <source>
        <dbReference type="EMBL" id="KAG2117792.1"/>
    </source>
</evidence>
<comment type="caution">
    <text evidence="2">The sequence shown here is derived from an EMBL/GenBank/DDBJ whole genome shotgun (WGS) entry which is preliminary data.</text>
</comment>
<keyword evidence="3" id="KW-1185">Reference proteome</keyword>
<keyword evidence="1" id="KW-0732">Signal</keyword>
<evidence type="ECO:0000313" key="3">
    <source>
        <dbReference type="Proteomes" id="UP000823399"/>
    </source>
</evidence>
<evidence type="ECO:0000256" key="1">
    <source>
        <dbReference type="SAM" id="SignalP"/>
    </source>
</evidence>
<accession>A0A9P7FIW6</accession>
<dbReference type="GeneID" id="64697634"/>
<dbReference type="Proteomes" id="UP000823399">
    <property type="component" value="Unassembled WGS sequence"/>
</dbReference>
<name>A0A9P7FIW6_9AGAM</name>
<feature type="signal peptide" evidence="1">
    <location>
        <begin position="1"/>
        <end position="23"/>
    </location>
</feature>
<dbReference type="AlphaFoldDB" id="A0A9P7FIW6"/>
<dbReference type="EMBL" id="JABBWM010000004">
    <property type="protein sequence ID" value="KAG2117792.1"/>
    <property type="molecule type" value="Genomic_DNA"/>
</dbReference>
<feature type="chain" id="PRO_5040502425" description="Secreted protein" evidence="1">
    <location>
        <begin position="24"/>
        <end position="113"/>
    </location>
</feature>
<proteinExistence type="predicted"/>
<sequence>MTRNLHRQVNFLFRLLLLPTSRASRSSWLGTSTLVLGSSRQPWHIPLEFKIILKLLPHTPGAHCSLTYFQIPARSECTRFTQISTSIGFGIVDFHLTPWCTVLFLRLHFVATY</sequence>
<protein>
    <recommendedName>
        <fullName evidence="4">Secreted protein</fullName>
    </recommendedName>
</protein>
<gene>
    <name evidence="2" type="ORF">F5147DRAFT_668664</name>
</gene>
<reference evidence="2" key="1">
    <citation type="journal article" date="2020" name="New Phytol.">
        <title>Comparative genomics reveals dynamic genome evolution in host specialist ectomycorrhizal fungi.</title>
        <authorList>
            <person name="Lofgren L.A."/>
            <person name="Nguyen N.H."/>
            <person name="Vilgalys R."/>
            <person name="Ruytinx J."/>
            <person name="Liao H.L."/>
            <person name="Branco S."/>
            <person name="Kuo A."/>
            <person name="LaButti K."/>
            <person name="Lipzen A."/>
            <person name="Andreopoulos W."/>
            <person name="Pangilinan J."/>
            <person name="Riley R."/>
            <person name="Hundley H."/>
            <person name="Na H."/>
            <person name="Barry K."/>
            <person name="Grigoriev I.V."/>
            <person name="Stajich J.E."/>
            <person name="Kennedy P.G."/>
        </authorList>
    </citation>
    <scope>NUCLEOTIDE SEQUENCE</scope>
    <source>
        <strain evidence="2">FC423</strain>
    </source>
</reference>
<evidence type="ECO:0008006" key="4">
    <source>
        <dbReference type="Google" id="ProtNLM"/>
    </source>
</evidence>
<dbReference type="RefSeq" id="XP_041298309.1">
    <property type="nucleotide sequence ID" value="XM_041435375.1"/>
</dbReference>
<organism evidence="2 3">
    <name type="scientific">Suillus discolor</name>
    <dbReference type="NCBI Taxonomy" id="1912936"/>
    <lineage>
        <taxon>Eukaryota</taxon>
        <taxon>Fungi</taxon>
        <taxon>Dikarya</taxon>
        <taxon>Basidiomycota</taxon>
        <taxon>Agaricomycotina</taxon>
        <taxon>Agaricomycetes</taxon>
        <taxon>Agaricomycetidae</taxon>
        <taxon>Boletales</taxon>
        <taxon>Suillineae</taxon>
        <taxon>Suillaceae</taxon>
        <taxon>Suillus</taxon>
    </lineage>
</organism>